<dbReference type="EMBL" id="AYYE01001177">
    <property type="protein sequence ID" value="ETK06484.1"/>
    <property type="molecule type" value="Genomic_DNA"/>
</dbReference>
<feature type="region of interest" description="Disordered" evidence="1">
    <location>
        <begin position="20"/>
        <end position="42"/>
    </location>
</feature>
<organism evidence="2 3">
    <name type="scientific">Tannerella sp. oral taxon BU063 isolate Cell 1/3</name>
    <dbReference type="NCBI Taxonomy" id="1411022"/>
    <lineage>
        <taxon>Bacteria</taxon>
        <taxon>Pseudomonadati</taxon>
        <taxon>Bacteroidota</taxon>
        <taxon>Bacteroidia</taxon>
        <taxon>Bacteroidales</taxon>
        <taxon>Tannerellaceae</taxon>
        <taxon>Tannerella</taxon>
    </lineage>
</organism>
<evidence type="ECO:0000256" key="1">
    <source>
        <dbReference type="SAM" id="MobiDB-lite"/>
    </source>
</evidence>
<reference evidence="2 3" key="1">
    <citation type="submission" date="2013-11" db="EMBL/GenBank/DDBJ databases">
        <title>Single cell genomics of uncultured Tannerella BU063 (oral taxon 286).</title>
        <authorList>
            <person name="Beall C.J."/>
            <person name="Campbell A.G."/>
            <person name="Griffen A.L."/>
            <person name="Podar M."/>
            <person name="Leys E.J."/>
        </authorList>
    </citation>
    <scope>NUCLEOTIDE SEQUENCE [LARGE SCALE GENOMIC DNA]</scope>
    <source>
        <strain evidence="2">Cell 1/3</strain>
    </source>
</reference>
<dbReference type="AlphaFoldDB" id="W2CGX3"/>
<name>W2CGX3_9BACT</name>
<dbReference type="Proteomes" id="UP000034982">
    <property type="component" value="Unassembled WGS sequence"/>
</dbReference>
<comment type="caution">
    <text evidence="2">The sequence shown here is derived from an EMBL/GenBank/DDBJ whole genome shotgun (WGS) entry which is preliminary data.</text>
</comment>
<evidence type="ECO:0000313" key="2">
    <source>
        <dbReference type="EMBL" id="ETK06484.1"/>
    </source>
</evidence>
<proteinExistence type="predicted"/>
<evidence type="ECO:0000313" key="3">
    <source>
        <dbReference type="Proteomes" id="UP000034982"/>
    </source>
</evidence>
<gene>
    <name evidence="2" type="ORF">T230_12405</name>
</gene>
<accession>W2CGX3</accession>
<sequence length="42" mass="4003">MQAALIGFYDESGGTAGALAGKSGGSHQVIKAHDGKSIGGAS</sequence>
<protein>
    <submittedName>
        <fullName evidence="2">Uncharacterized protein</fullName>
    </submittedName>
</protein>